<evidence type="ECO:0000313" key="18">
    <source>
        <dbReference type="Proteomes" id="UP000054477"/>
    </source>
</evidence>
<keyword evidence="9" id="KW-0408">Iron</keyword>
<evidence type="ECO:0000256" key="13">
    <source>
        <dbReference type="ARBA" id="ARBA00023288"/>
    </source>
</evidence>
<reference evidence="17 18" key="1">
    <citation type="submission" date="2014-04" db="EMBL/GenBank/DDBJ databases">
        <authorList>
            <consortium name="DOE Joint Genome Institute"/>
            <person name="Kuo A."/>
            <person name="Kohler A."/>
            <person name="Nagy L.G."/>
            <person name="Floudas D."/>
            <person name="Copeland A."/>
            <person name="Barry K.W."/>
            <person name="Cichocki N."/>
            <person name="Veneault-Fourrey C."/>
            <person name="LaButti K."/>
            <person name="Lindquist E.A."/>
            <person name="Lipzen A."/>
            <person name="Lundell T."/>
            <person name="Morin E."/>
            <person name="Murat C."/>
            <person name="Sun H."/>
            <person name="Tunlid A."/>
            <person name="Henrissat B."/>
            <person name="Grigoriev I.V."/>
            <person name="Hibbett D.S."/>
            <person name="Martin F."/>
            <person name="Nordberg H.P."/>
            <person name="Cantor M.N."/>
            <person name="Hua S.X."/>
        </authorList>
    </citation>
    <scope>NUCLEOTIDE SEQUENCE [LARGE SCALE GENOMIC DNA]</scope>
    <source>
        <strain evidence="17 18">LaAM-08-1</strain>
    </source>
</reference>
<keyword evidence="6" id="KW-0349">Heme</keyword>
<proteinExistence type="inferred from homology"/>
<feature type="compositionally biased region" description="Low complexity" evidence="14">
    <location>
        <begin position="141"/>
        <end position="167"/>
    </location>
</feature>
<dbReference type="GO" id="GO:0005886">
    <property type="term" value="C:plasma membrane"/>
    <property type="evidence" value="ECO:0007669"/>
    <property type="project" value="UniProtKB-SubCell"/>
</dbReference>
<dbReference type="STRING" id="1095629.A0A0C9XMK5"/>
<feature type="compositionally biased region" description="Low complexity" evidence="14">
    <location>
        <begin position="112"/>
        <end position="129"/>
    </location>
</feature>
<name>A0A0C9XMK5_9AGAR</name>
<keyword evidence="10 15" id="KW-0472">Membrane</keyword>
<dbReference type="PROSITE" id="PS52012">
    <property type="entry name" value="CFEM"/>
    <property type="match status" value="1"/>
</dbReference>
<feature type="domain" description="CFEM" evidence="16">
    <location>
        <begin position="6"/>
        <end position="116"/>
    </location>
</feature>
<dbReference type="Pfam" id="PF05730">
    <property type="entry name" value="CFEM"/>
    <property type="match status" value="1"/>
</dbReference>
<evidence type="ECO:0000256" key="5">
    <source>
        <dbReference type="ARBA" id="ARBA00022525"/>
    </source>
</evidence>
<feature type="region of interest" description="Disordered" evidence="14">
    <location>
        <begin position="99"/>
        <end position="129"/>
    </location>
</feature>
<evidence type="ECO:0000256" key="12">
    <source>
        <dbReference type="ARBA" id="ARBA00023180"/>
    </source>
</evidence>
<dbReference type="HOGENOM" id="CLU_1053964_0_0_1"/>
<dbReference type="InterPro" id="IPR051735">
    <property type="entry name" value="CFEM_domain"/>
</dbReference>
<feature type="region of interest" description="Disordered" evidence="14">
    <location>
        <begin position="208"/>
        <end position="230"/>
    </location>
</feature>
<keyword evidence="11" id="KW-1015">Disulfide bond</keyword>
<evidence type="ECO:0000256" key="6">
    <source>
        <dbReference type="ARBA" id="ARBA00022617"/>
    </source>
</evidence>
<keyword evidence="5" id="KW-0964">Secreted</keyword>
<dbReference type="GO" id="GO:0046872">
    <property type="term" value="F:metal ion binding"/>
    <property type="evidence" value="ECO:0007669"/>
    <property type="project" value="UniProtKB-KW"/>
</dbReference>
<accession>A0A0C9XMK5</accession>
<evidence type="ECO:0000313" key="17">
    <source>
        <dbReference type="EMBL" id="KIJ97307.1"/>
    </source>
</evidence>
<keyword evidence="8" id="KW-0732">Signal</keyword>
<dbReference type="GO" id="GO:0005576">
    <property type="term" value="C:extracellular region"/>
    <property type="evidence" value="ECO:0007669"/>
    <property type="project" value="UniProtKB-SubCell"/>
</dbReference>
<evidence type="ECO:0000256" key="14">
    <source>
        <dbReference type="SAM" id="MobiDB-lite"/>
    </source>
</evidence>
<evidence type="ECO:0000256" key="10">
    <source>
        <dbReference type="ARBA" id="ARBA00023136"/>
    </source>
</evidence>
<dbReference type="PANTHER" id="PTHR37928:SF2">
    <property type="entry name" value="GPI ANCHORED CFEM DOMAIN PROTEIN (AFU_ORTHOLOGUE AFUA_6G10580)"/>
    <property type="match status" value="1"/>
</dbReference>
<evidence type="ECO:0000256" key="9">
    <source>
        <dbReference type="ARBA" id="ARBA00023004"/>
    </source>
</evidence>
<keyword evidence="15" id="KW-1133">Transmembrane helix</keyword>
<dbReference type="Proteomes" id="UP000054477">
    <property type="component" value="Unassembled WGS sequence"/>
</dbReference>
<dbReference type="OrthoDB" id="3065412at2759"/>
<dbReference type="EMBL" id="KN838697">
    <property type="protein sequence ID" value="KIJ97307.1"/>
    <property type="molecule type" value="Genomic_DNA"/>
</dbReference>
<dbReference type="PANTHER" id="PTHR37928">
    <property type="entry name" value="CFEM DOMAIN PROTEIN (AFU_ORTHOLOGUE AFUA_6G14090)"/>
    <property type="match status" value="1"/>
</dbReference>
<evidence type="ECO:0000256" key="15">
    <source>
        <dbReference type="SAM" id="Phobius"/>
    </source>
</evidence>
<dbReference type="InterPro" id="IPR008427">
    <property type="entry name" value="Extracellular_membr_CFEM_dom"/>
</dbReference>
<dbReference type="AlphaFoldDB" id="A0A0C9XMK5"/>
<evidence type="ECO:0000256" key="7">
    <source>
        <dbReference type="ARBA" id="ARBA00022723"/>
    </source>
</evidence>
<evidence type="ECO:0000256" key="2">
    <source>
        <dbReference type="ARBA" id="ARBA00004613"/>
    </source>
</evidence>
<keyword evidence="15" id="KW-0812">Transmembrane</keyword>
<keyword evidence="12" id="KW-0325">Glycoprotein</keyword>
<reference evidence="18" key="2">
    <citation type="submission" date="2015-01" db="EMBL/GenBank/DDBJ databases">
        <title>Evolutionary Origins and Diversification of the Mycorrhizal Mutualists.</title>
        <authorList>
            <consortium name="DOE Joint Genome Institute"/>
            <consortium name="Mycorrhizal Genomics Consortium"/>
            <person name="Kohler A."/>
            <person name="Kuo A."/>
            <person name="Nagy L.G."/>
            <person name="Floudas D."/>
            <person name="Copeland A."/>
            <person name="Barry K.W."/>
            <person name="Cichocki N."/>
            <person name="Veneault-Fourrey C."/>
            <person name="LaButti K."/>
            <person name="Lindquist E.A."/>
            <person name="Lipzen A."/>
            <person name="Lundell T."/>
            <person name="Morin E."/>
            <person name="Murat C."/>
            <person name="Riley R."/>
            <person name="Ohm R."/>
            <person name="Sun H."/>
            <person name="Tunlid A."/>
            <person name="Henrissat B."/>
            <person name="Grigoriev I.V."/>
            <person name="Hibbett D.S."/>
            <person name="Martin F."/>
        </authorList>
    </citation>
    <scope>NUCLEOTIDE SEQUENCE [LARGE SCALE GENOMIC DNA]</scope>
    <source>
        <strain evidence="18">LaAM-08-1</strain>
    </source>
</reference>
<keyword evidence="18" id="KW-1185">Reference proteome</keyword>
<keyword evidence="7" id="KW-0479">Metal-binding</keyword>
<evidence type="ECO:0000256" key="3">
    <source>
        <dbReference type="ARBA" id="ARBA00010031"/>
    </source>
</evidence>
<organism evidence="17 18">
    <name type="scientific">Laccaria amethystina LaAM-08-1</name>
    <dbReference type="NCBI Taxonomy" id="1095629"/>
    <lineage>
        <taxon>Eukaryota</taxon>
        <taxon>Fungi</taxon>
        <taxon>Dikarya</taxon>
        <taxon>Basidiomycota</taxon>
        <taxon>Agaricomycotina</taxon>
        <taxon>Agaricomycetes</taxon>
        <taxon>Agaricomycetidae</taxon>
        <taxon>Agaricales</taxon>
        <taxon>Agaricineae</taxon>
        <taxon>Hydnangiaceae</taxon>
        <taxon>Laccaria</taxon>
    </lineage>
</organism>
<evidence type="ECO:0000259" key="16">
    <source>
        <dbReference type="PROSITE" id="PS52012"/>
    </source>
</evidence>
<protein>
    <recommendedName>
        <fullName evidence="16">CFEM domain-containing protein</fullName>
    </recommendedName>
</protein>
<keyword evidence="13" id="KW-0449">Lipoprotein</keyword>
<evidence type="ECO:0000256" key="1">
    <source>
        <dbReference type="ARBA" id="ARBA00004609"/>
    </source>
</evidence>
<evidence type="ECO:0000256" key="4">
    <source>
        <dbReference type="ARBA" id="ARBA00022475"/>
    </source>
</evidence>
<evidence type="ECO:0000256" key="8">
    <source>
        <dbReference type="ARBA" id="ARBA00022729"/>
    </source>
</evidence>
<sequence length="264" mass="27113">MSGDSGFRDSLGESPTYASLLAHTLFSRQKFPACANTCIASADLGGCAATDNACLCENEVFLSSTVACVEKTCTGSDLPAALSAAEQLCTAVAITGSTTTTGVSSPAAKPITSGSDTADTAHSSSPTTSSILTSFTSSATSTINSGSSGAVTTSATTTPASSNSANGKSNIMTTAIAAGVASFLALVLFGVGLLWFCKSYRKKRAQAIAKEESPSEHSLPRWERHSREDVDQYSATRYSLLGSPRRPDPLYIPPQDFAVANHGG</sequence>
<dbReference type="SMART" id="SM00747">
    <property type="entry name" value="CFEM"/>
    <property type="match status" value="1"/>
</dbReference>
<gene>
    <name evidence="17" type="ORF">K443DRAFT_681635</name>
</gene>
<evidence type="ECO:0000256" key="11">
    <source>
        <dbReference type="ARBA" id="ARBA00023157"/>
    </source>
</evidence>
<comment type="subcellular location">
    <subcellularLocation>
        <location evidence="1">Cell membrane</location>
        <topology evidence="1">Lipid-anchor</topology>
        <topology evidence="1">GPI-anchor</topology>
    </subcellularLocation>
    <subcellularLocation>
        <location evidence="2">Secreted</location>
    </subcellularLocation>
</comment>
<feature type="region of interest" description="Disordered" evidence="14">
    <location>
        <begin position="141"/>
        <end position="168"/>
    </location>
</feature>
<feature type="compositionally biased region" description="Basic and acidic residues" evidence="14">
    <location>
        <begin position="209"/>
        <end position="230"/>
    </location>
</feature>
<comment type="similarity">
    <text evidence="3">Belongs to the RBT5 family.</text>
</comment>
<feature type="transmembrane region" description="Helical" evidence="15">
    <location>
        <begin position="171"/>
        <end position="196"/>
    </location>
</feature>
<keyword evidence="4" id="KW-1003">Cell membrane</keyword>